<dbReference type="GO" id="GO:0005886">
    <property type="term" value="C:plasma membrane"/>
    <property type="evidence" value="ECO:0007669"/>
    <property type="project" value="TreeGrafter"/>
</dbReference>
<dbReference type="PANTHER" id="PTHR27003">
    <property type="entry name" value="OS07G0166700 PROTEIN"/>
    <property type="match status" value="1"/>
</dbReference>
<dbReference type="Gene3D" id="1.10.510.10">
    <property type="entry name" value="Transferase(Phosphotransferase) domain 1"/>
    <property type="match status" value="2"/>
</dbReference>
<sequence>MSNLRLQHAKHSIIHRDVKTTNILLDEKWVAKVYDFGLSKTEEQVSLMEWVVHCQKIGILDQMTDPYLKGKIAPKCFKQYVVTAMKCVADQGKDKPSMNEALWNLELSLQL</sequence>
<dbReference type="GO" id="GO:0005524">
    <property type="term" value="F:ATP binding"/>
    <property type="evidence" value="ECO:0007669"/>
    <property type="project" value="InterPro"/>
</dbReference>
<dbReference type="PROSITE" id="PS50011">
    <property type="entry name" value="PROTEIN_KINASE_DOM"/>
    <property type="match status" value="1"/>
</dbReference>
<dbReference type="InterPro" id="IPR008271">
    <property type="entry name" value="Ser/Thr_kinase_AS"/>
</dbReference>
<evidence type="ECO:0000313" key="3">
    <source>
        <dbReference type="Proteomes" id="UP000594261"/>
    </source>
</evidence>
<dbReference type="InterPro" id="IPR011009">
    <property type="entry name" value="Kinase-like_dom_sf"/>
</dbReference>
<dbReference type="InParanoid" id="A0A7N2M423"/>
<dbReference type="AlphaFoldDB" id="A0A7N2M423"/>
<keyword evidence="3" id="KW-1185">Reference proteome</keyword>
<reference evidence="2" key="2">
    <citation type="submission" date="2021-01" db="UniProtKB">
        <authorList>
            <consortium name="EnsemblPlants"/>
        </authorList>
    </citation>
    <scope>IDENTIFICATION</scope>
</reference>
<dbReference type="InterPro" id="IPR045272">
    <property type="entry name" value="ANXUR1/2-like"/>
</dbReference>
<dbReference type="EnsemblPlants" id="QL07p031795:mrna">
    <property type="protein sequence ID" value="QL07p031795:mrna"/>
    <property type="gene ID" value="QL07p031795"/>
</dbReference>
<dbReference type="Proteomes" id="UP000594261">
    <property type="component" value="Chromosome 7"/>
</dbReference>
<dbReference type="Gramene" id="QL07p031795:mrna">
    <property type="protein sequence ID" value="QL07p031795:mrna"/>
    <property type="gene ID" value="QL07p031795"/>
</dbReference>
<name>A0A7N2M423_QUELO</name>
<proteinExistence type="predicted"/>
<organism evidence="2 3">
    <name type="scientific">Quercus lobata</name>
    <name type="common">Valley oak</name>
    <dbReference type="NCBI Taxonomy" id="97700"/>
    <lineage>
        <taxon>Eukaryota</taxon>
        <taxon>Viridiplantae</taxon>
        <taxon>Streptophyta</taxon>
        <taxon>Embryophyta</taxon>
        <taxon>Tracheophyta</taxon>
        <taxon>Spermatophyta</taxon>
        <taxon>Magnoliopsida</taxon>
        <taxon>eudicotyledons</taxon>
        <taxon>Gunneridae</taxon>
        <taxon>Pentapetalae</taxon>
        <taxon>rosids</taxon>
        <taxon>fabids</taxon>
        <taxon>Fagales</taxon>
        <taxon>Fagaceae</taxon>
        <taxon>Quercus</taxon>
    </lineage>
</organism>
<dbReference type="EMBL" id="LRBV02000007">
    <property type="status" value="NOT_ANNOTATED_CDS"/>
    <property type="molecule type" value="Genomic_DNA"/>
</dbReference>
<evidence type="ECO:0000259" key="1">
    <source>
        <dbReference type="PROSITE" id="PS50011"/>
    </source>
</evidence>
<dbReference type="GO" id="GO:0004714">
    <property type="term" value="F:transmembrane receptor protein tyrosine kinase activity"/>
    <property type="evidence" value="ECO:0007669"/>
    <property type="project" value="InterPro"/>
</dbReference>
<dbReference type="SUPFAM" id="SSF56112">
    <property type="entry name" value="Protein kinase-like (PK-like)"/>
    <property type="match status" value="1"/>
</dbReference>
<dbReference type="GO" id="GO:0009506">
    <property type="term" value="C:plasmodesma"/>
    <property type="evidence" value="ECO:0007669"/>
    <property type="project" value="TreeGrafter"/>
</dbReference>
<dbReference type="InterPro" id="IPR000719">
    <property type="entry name" value="Prot_kinase_dom"/>
</dbReference>
<reference evidence="2 3" key="1">
    <citation type="journal article" date="2016" name="G3 (Bethesda)">
        <title>First Draft Assembly and Annotation of the Genome of a California Endemic Oak Quercus lobata Nee (Fagaceae).</title>
        <authorList>
            <person name="Sork V.L."/>
            <person name="Fitz-Gibbon S.T."/>
            <person name="Puiu D."/>
            <person name="Crepeau M."/>
            <person name="Gugger P.F."/>
            <person name="Sherman R."/>
            <person name="Stevens K."/>
            <person name="Langley C.H."/>
            <person name="Pellegrini M."/>
            <person name="Salzberg S.L."/>
        </authorList>
    </citation>
    <scope>NUCLEOTIDE SEQUENCE [LARGE SCALE GENOMIC DNA]</scope>
    <source>
        <strain evidence="2 3">cv. SW786</strain>
    </source>
</reference>
<evidence type="ECO:0000313" key="2">
    <source>
        <dbReference type="EnsemblPlants" id="QL07p031795:mrna"/>
    </source>
</evidence>
<feature type="domain" description="Protein kinase" evidence="1">
    <location>
        <begin position="1"/>
        <end position="111"/>
    </location>
</feature>
<protein>
    <recommendedName>
        <fullName evidence="1">Protein kinase domain-containing protein</fullName>
    </recommendedName>
</protein>
<accession>A0A7N2M423</accession>
<dbReference type="Pfam" id="PF00069">
    <property type="entry name" value="Pkinase"/>
    <property type="match status" value="1"/>
</dbReference>
<dbReference type="PROSITE" id="PS00108">
    <property type="entry name" value="PROTEIN_KINASE_ST"/>
    <property type="match status" value="1"/>
</dbReference>
<dbReference type="PANTHER" id="PTHR27003:SF460">
    <property type="entry name" value="RECEPTOR-LIKE PROTEIN KINASE FERONIA"/>
    <property type="match status" value="1"/>
</dbReference>